<evidence type="ECO:0000313" key="3">
    <source>
        <dbReference type="Proteomes" id="UP000000333"/>
    </source>
</evidence>
<keyword evidence="1" id="KW-0472">Membrane</keyword>
<dbReference type="HOGENOM" id="CLU_2753938_0_0_11"/>
<dbReference type="RefSeq" id="WP_013252077.1">
    <property type="nucleotide sequence ID" value="NC_014363.1"/>
</dbReference>
<dbReference type="Proteomes" id="UP000000333">
    <property type="component" value="Chromosome"/>
</dbReference>
<dbReference type="STRING" id="633147.Olsu_1219"/>
<reference evidence="2 3" key="1">
    <citation type="journal article" date="2010" name="Stand. Genomic Sci.">
        <title>Complete genome sequence of Olsenella uli type strain (VPI D76D-27C).</title>
        <authorList>
            <person name="Goker M."/>
            <person name="Held B."/>
            <person name="Lucas S."/>
            <person name="Nolan M."/>
            <person name="Yasawong M."/>
            <person name="Glavina Del Rio T."/>
            <person name="Tice H."/>
            <person name="Cheng J.F."/>
            <person name="Bruce D."/>
            <person name="Detter J.C."/>
            <person name="Tapia R."/>
            <person name="Han C."/>
            <person name="Goodwin L."/>
            <person name="Pitluck S."/>
            <person name="Liolios K."/>
            <person name="Ivanova N."/>
            <person name="Mavromatis K."/>
            <person name="Mikhailova N."/>
            <person name="Pati A."/>
            <person name="Chen A."/>
            <person name="Palaniappan K."/>
            <person name="Land M."/>
            <person name="Hauser L."/>
            <person name="Chang Y.J."/>
            <person name="Jeffries C.D."/>
            <person name="Rohde M."/>
            <person name="Sikorski J."/>
            <person name="Pukall R."/>
            <person name="Woyke T."/>
            <person name="Bristow J."/>
            <person name="Eisen J.A."/>
            <person name="Markowitz V."/>
            <person name="Hugenholtz P."/>
            <person name="Kyrpides N.C."/>
            <person name="Klenk H.P."/>
            <person name="Lapidus A."/>
        </authorList>
    </citation>
    <scope>NUCLEOTIDE SEQUENCE [LARGE SCALE GENOMIC DNA]</scope>
    <source>
        <strain evidence="3">ATCC 49627 / DSM 7084 / CIP 109912 / JCM 12494 / NCIMB 702895 / VPI D76D-27C</strain>
    </source>
</reference>
<protein>
    <submittedName>
        <fullName evidence="2">Uncharacterized protein</fullName>
    </submittedName>
</protein>
<sequence>MRVTSGLRETSVEFTPLADGKRWLLSQGEGHPALVVGASVVAVVAMALLLAWFVFLSGFNSPAELIYAGF</sequence>
<feature type="transmembrane region" description="Helical" evidence="1">
    <location>
        <begin position="33"/>
        <end position="56"/>
    </location>
</feature>
<dbReference type="EMBL" id="CP002106">
    <property type="protein sequence ID" value="ADK68325.1"/>
    <property type="molecule type" value="Genomic_DNA"/>
</dbReference>
<organism evidence="2 3">
    <name type="scientific">Olsenella uli (strain ATCC 49627 / DSM 7084 / CCUG 31166 / CIP 109912 / JCM 12494 / LMG 11480 / NCIMB 702895 / VPI D76D-27C)</name>
    <name type="common">Lactobacillus uli</name>
    <dbReference type="NCBI Taxonomy" id="633147"/>
    <lineage>
        <taxon>Bacteria</taxon>
        <taxon>Bacillati</taxon>
        <taxon>Actinomycetota</taxon>
        <taxon>Coriobacteriia</taxon>
        <taxon>Coriobacteriales</taxon>
        <taxon>Atopobiaceae</taxon>
        <taxon>Olsenella</taxon>
    </lineage>
</organism>
<keyword evidence="3" id="KW-1185">Reference proteome</keyword>
<keyword evidence="1" id="KW-1133">Transmembrane helix</keyword>
<accession>E1QW22</accession>
<keyword evidence="1" id="KW-0812">Transmembrane</keyword>
<dbReference type="GeneID" id="78512633"/>
<dbReference type="AlphaFoldDB" id="E1QW22"/>
<dbReference type="KEGG" id="ols:Olsu_1219"/>
<evidence type="ECO:0000256" key="1">
    <source>
        <dbReference type="SAM" id="Phobius"/>
    </source>
</evidence>
<gene>
    <name evidence="2" type="ordered locus">Olsu_1219</name>
</gene>
<proteinExistence type="predicted"/>
<name>E1QW22_OLSUV</name>
<evidence type="ECO:0000313" key="2">
    <source>
        <dbReference type="EMBL" id="ADK68325.1"/>
    </source>
</evidence>